<dbReference type="PROSITE" id="PS50045">
    <property type="entry name" value="SIGMA54_INTERACT_4"/>
    <property type="match status" value="1"/>
</dbReference>
<accession>A0AAJ5RN26</accession>
<dbReference type="RefSeq" id="WP_274795122.1">
    <property type="nucleotide sequence ID" value="NZ_CP113527.1"/>
</dbReference>
<dbReference type="InterPro" id="IPR027417">
    <property type="entry name" value="P-loop_NTPase"/>
</dbReference>
<evidence type="ECO:0000259" key="1">
    <source>
        <dbReference type="PROSITE" id="PS50045"/>
    </source>
</evidence>
<dbReference type="AlphaFoldDB" id="A0AAJ5RN26"/>
<protein>
    <submittedName>
        <fullName evidence="2">Sigma 54-interacting transcriptional regulator</fullName>
    </submittedName>
</protein>
<dbReference type="Pfam" id="PF00158">
    <property type="entry name" value="Sigma54_activat"/>
    <property type="match status" value="1"/>
</dbReference>
<dbReference type="Gene3D" id="3.40.50.300">
    <property type="entry name" value="P-loop containing nucleotide triphosphate hydrolases"/>
    <property type="match status" value="1"/>
</dbReference>
<proteinExistence type="predicted"/>
<gene>
    <name evidence="2" type="ORF">OU989_00125</name>
</gene>
<feature type="domain" description="Sigma-54 factor interaction" evidence="1">
    <location>
        <begin position="1"/>
        <end position="65"/>
    </location>
</feature>
<dbReference type="EMBL" id="CP113527">
    <property type="protein sequence ID" value="WDV06959.1"/>
    <property type="molecule type" value="Genomic_DNA"/>
</dbReference>
<dbReference type="GO" id="GO:0006355">
    <property type="term" value="P:regulation of DNA-templated transcription"/>
    <property type="evidence" value="ECO:0007669"/>
    <property type="project" value="InterPro"/>
</dbReference>
<dbReference type="SUPFAM" id="SSF52540">
    <property type="entry name" value="P-loop containing nucleoside triphosphate hydrolases"/>
    <property type="match status" value="1"/>
</dbReference>
<name>A0AAJ5RN26_9BACI</name>
<dbReference type="InterPro" id="IPR002078">
    <property type="entry name" value="Sigma_54_int"/>
</dbReference>
<reference evidence="2" key="1">
    <citation type="submission" date="2022-11" db="EMBL/GenBank/DDBJ databases">
        <title>Lysinibacillus irui.</title>
        <authorList>
            <person name="Akintayo S.O."/>
        </authorList>
    </citation>
    <scope>NUCLEOTIDE SEQUENCE</scope>
    <source>
        <strain evidence="2">IRB4-01</strain>
    </source>
</reference>
<dbReference type="Proteomes" id="UP001219585">
    <property type="component" value="Chromosome"/>
</dbReference>
<sequence>MLTGETGSGEDIVAQGIYNESELFTKPFITLNCSTLAEDNIFTQLYGSENEDTSGKFTGGKRWYFACHSLKYKKEGVSLGGTFFSLWLHHSR</sequence>
<evidence type="ECO:0000313" key="3">
    <source>
        <dbReference type="Proteomes" id="UP001219585"/>
    </source>
</evidence>
<evidence type="ECO:0000313" key="2">
    <source>
        <dbReference type="EMBL" id="WDV06959.1"/>
    </source>
</evidence>
<dbReference type="GO" id="GO:0005524">
    <property type="term" value="F:ATP binding"/>
    <property type="evidence" value="ECO:0007669"/>
    <property type="project" value="InterPro"/>
</dbReference>
<organism evidence="2 3">
    <name type="scientific">Lysinibacillus irui</name>
    <dbReference type="NCBI Taxonomy" id="2998077"/>
    <lineage>
        <taxon>Bacteria</taxon>
        <taxon>Bacillati</taxon>
        <taxon>Bacillota</taxon>
        <taxon>Bacilli</taxon>
        <taxon>Bacillales</taxon>
        <taxon>Bacillaceae</taxon>
        <taxon>Lysinibacillus</taxon>
    </lineage>
</organism>
<dbReference type="KEGG" id="liu:OU989_00125"/>